<gene>
    <name evidence="2" type="ORF">THARTR1_06242</name>
</gene>
<organism evidence="2 3">
    <name type="scientific">Trichoderma harzianum</name>
    <name type="common">Hypocrea lixii</name>
    <dbReference type="NCBI Taxonomy" id="5544"/>
    <lineage>
        <taxon>Eukaryota</taxon>
        <taxon>Fungi</taxon>
        <taxon>Dikarya</taxon>
        <taxon>Ascomycota</taxon>
        <taxon>Pezizomycotina</taxon>
        <taxon>Sordariomycetes</taxon>
        <taxon>Hypocreomycetidae</taxon>
        <taxon>Hypocreales</taxon>
        <taxon>Hypocreaceae</taxon>
        <taxon>Trichoderma</taxon>
    </lineage>
</organism>
<evidence type="ECO:0000313" key="2">
    <source>
        <dbReference type="EMBL" id="PNP53548.1"/>
    </source>
</evidence>
<feature type="transmembrane region" description="Helical" evidence="1">
    <location>
        <begin position="281"/>
        <end position="303"/>
    </location>
</feature>
<protein>
    <submittedName>
        <fullName evidence="2">Uncharacterized protein</fullName>
    </submittedName>
</protein>
<evidence type="ECO:0000313" key="3">
    <source>
        <dbReference type="Proteomes" id="UP000236290"/>
    </source>
</evidence>
<dbReference type="OrthoDB" id="5118341at2759"/>
<keyword evidence="1" id="KW-1133">Transmembrane helix</keyword>
<dbReference type="Proteomes" id="UP000236290">
    <property type="component" value="Unassembled WGS sequence"/>
</dbReference>
<dbReference type="AlphaFoldDB" id="A0A2K0U709"/>
<reference evidence="2 3" key="1">
    <citation type="submission" date="2017-02" db="EMBL/GenBank/DDBJ databases">
        <title>Genomes of Trichoderma spp. with biocontrol activity.</title>
        <authorList>
            <person name="Gardiner D."/>
            <person name="Kazan K."/>
            <person name="Vos C."/>
            <person name="Harvey P."/>
        </authorList>
    </citation>
    <scope>NUCLEOTIDE SEQUENCE [LARGE SCALE GENOMIC DNA]</scope>
    <source>
        <strain evidence="2 3">Tr1</strain>
    </source>
</reference>
<keyword evidence="1" id="KW-0472">Membrane</keyword>
<comment type="caution">
    <text evidence="2">The sequence shown here is derived from an EMBL/GenBank/DDBJ whole genome shotgun (WGS) entry which is preliminary data.</text>
</comment>
<sequence length="341" mass="37969">MTQLSAHEEFRPRNGSSLNREIELLVNYVKQLEFEPNTFVIIVCRHGAIEGLTNKINQKKQDKVFQRVKNFDIRATDDIRLSAVITAVEKYGQYDNLVIITSGFISHLYFDIGFAIMDLKVYRCATNDNPNEYLQLDGYSKFHGQAVRSWEAMFHEAKLWLGPGVVFNLGSHIGQLGQLSETSSAISEFDRNKLRAHIEKMDRVKMEGSWWDDFRAPISAIVGILTSAAKLASTGLVKMSAEGIFVQYKFIGYAISTATAASMTALSAGTAMLVAPGVAAAVYFIPWASIFGWLNTVVSWLTTGLNKIWEKIKDWLASCASTVRDTLGLDGKLHGPLRFPA</sequence>
<dbReference type="EMBL" id="MTYI01000080">
    <property type="protein sequence ID" value="PNP53548.1"/>
    <property type="molecule type" value="Genomic_DNA"/>
</dbReference>
<keyword evidence="1" id="KW-0812">Transmembrane</keyword>
<evidence type="ECO:0000256" key="1">
    <source>
        <dbReference type="SAM" id="Phobius"/>
    </source>
</evidence>
<accession>A0A2K0U709</accession>
<proteinExistence type="predicted"/>
<name>A0A2K0U709_TRIHA</name>
<feature type="transmembrane region" description="Helical" evidence="1">
    <location>
        <begin position="250"/>
        <end position="275"/>
    </location>
</feature>